<dbReference type="PANTHER" id="PTHR22893">
    <property type="entry name" value="NADH OXIDOREDUCTASE-RELATED"/>
    <property type="match status" value="1"/>
</dbReference>
<dbReference type="Pfam" id="PF00724">
    <property type="entry name" value="Oxidored_FMN"/>
    <property type="match status" value="1"/>
</dbReference>
<proteinExistence type="inferred from homology"/>
<dbReference type="EMBL" id="JAADJU010000001">
    <property type="protein sequence ID" value="NMP25455.1"/>
    <property type="molecule type" value="Genomic_DNA"/>
</dbReference>
<accession>A0A848MCP1</accession>
<dbReference type="Gene3D" id="3.20.20.70">
    <property type="entry name" value="Aldolase class I"/>
    <property type="match status" value="1"/>
</dbReference>
<comment type="caution">
    <text evidence="5">The sequence shown here is derived from an EMBL/GenBank/DDBJ whole genome shotgun (WGS) entry which is preliminary data.</text>
</comment>
<dbReference type="InterPro" id="IPR045247">
    <property type="entry name" value="Oye-like"/>
</dbReference>
<dbReference type="Proteomes" id="UP000585363">
    <property type="component" value="Unassembled WGS sequence"/>
</dbReference>
<evidence type="ECO:0000256" key="1">
    <source>
        <dbReference type="ARBA" id="ARBA00001917"/>
    </source>
</evidence>
<keyword evidence="3" id="KW-0560">Oxidoreductase</keyword>
<name>A0A848MCP1_9GAMM</name>
<keyword evidence="6" id="KW-1185">Reference proteome</keyword>
<evidence type="ECO:0000256" key="2">
    <source>
        <dbReference type="ARBA" id="ARBA00005979"/>
    </source>
</evidence>
<dbReference type="InterPro" id="IPR013785">
    <property type="entry name" value="Aldolase_TIM"/>
</dbReference>
<comment type="cofactor">
    <cofactor evidence="1">
        <name>FMN</name>
        <dbReference type="ChEBI" id="CHEBI:58210"/>
    </cofactor>
</comment>
<dbReference type="RefSeq" id="WP_169401154.1">
    <property type="nucleotide sequence ID" value="NZ_JAADJU010000001.1"/>
</dbReference>
<dbReference type="FunFam" id="3.20.20.70:FF:000059">
    <property type="entry name" value="N-ethylmaleimide reductase, FMN-linked"/>
    <property type="match status" value="1"/>
</dbReference>
<dbReference type="PANTHER" id="PTHR22893:SF98">
    <property type="entry name" value="OXIDOREDUCTASE"/>
    <property type="match status" value="1"/>
</dbReference>
<dbReference type="GO" id="GO:0005829">
    <property type="term" value="C:cytosol"/>
    <property type="evidence" value="ECO:0007669"/>
    <property type="project" value="TreeGrafter"/>
</dbReference>
<reference evidence="5 6" key="1">
    <citation type="submission" date="2020-01" db="EMBL/GenBank/DDBJ databases">
        <authorList>
            <person name="Lee S.D."/>
        </authorList>
    </citation>
    <scope>NUCLEOTIDE SEQUENCE [LARGE SCALE GENOMIC DNA]</scope>
    <source>
        <strain evidence="5 6">SAP-1</strain>
    </source>
</reference>
<evidence type="ECO:0000259" key="4">
    <source>
        <dbReference type="Pfam" id="PF00724"/>
    </source>
</evidence>
<dbReference type="AlphaFoldDB" id="A0A848MCP1"/>
<comment type="similarity">
    <text evidence="2">Belongs to the NADH:flavin oxidoreductase/NADH oxidase family.</text>
</comment>
<protein>
    <submittedName>
        <fullName evidence="5">Alkene reductase</fullName>
    </submittedName>
</protein>
<evidence type="ECO:0000313" key="6">
    <source>
        <dbReference type="Proteomes" id="UP000585363"/>
    </source>
</evidence>
<evidence type="ECO:0000256" key="3">
    <source>
        <dbReference type="ARBA" id="ARBA00023002"/>
    </source>
</evidence>
<dbReference type="CDD" id="cd02933">
    <property type="entry name" value="OYE_like_FMN"/>
    <property type="match status" value="1"/>
</dbReference>
<sequence length="373" mass="40963">MKALLSPVIAGKLQLDHRVVMAPTTRMRTAQGGVPGELMIEYYRQRASQGGLLIAEATAVSPFANAYEDAPGIFTDDQQAGWQRLVEAVHALGSQIVLQLWHPGRQSLPELSAGRQPIAPSALIARDTYGVVKNHQGAYEGKLFPEPRALEKSEIKGLMEELRQAALRARAAGFDGVELHAANGYLPEQFLLDGSNQRTDNYGGSLENRARFLLESVEILNEVWGKGRVAVRISPSGIYGDMHDSHPTATFRYLVEQLNPLGLAYLHIIEPRIVGPEDRETGHYSEPVASRDLRAFYQGTLIAAGGFKPDDAESMLQKGDADLIAFGRLFTSNPDLPERIRHAFPLATYNRDTFFGGDARGYSDYPAYVSDGV</sequence>
<evidence type="ECO:0000313" key="5">
    <source>
        <dbReference type="EMBL" id="NMP25455.1"/>
    </source>
</evidence>
<organism evidence="5 6">
    <name type="scientific">Rouxiella aceris</name>
    <dbReference type="NCBI Taxonomy" id="2703884"/>
    <lineage>
        <taxon>Bacteria</taxon>
        <taxon>Pseudomonadati</taxon>
        <taxon>Pseudomonadota</taxon>
        <taxon>Gammaproteobacteria</taxon>
        <taxon>Enterobacterales</taxon>
        <taxon>Yersiniaceae</taxon>
        <taxon>Rouxiella</taxon>
    </lineage>
</organism>
<dbReference type="GO" id="GO:0010181">
    <property type="term" value="F:FMN binding"/>
    <property type="evidence" value="ECO:0007669"/>
    <property type="project" value="InterPro"/>
</dbReference>
<gene>
    <name evidence="5" type="ORF">GW590_00965</name>
</gene>
<feature type="domain" description="NADH:flavin oxidoreductase/NADH oxidase N-terminal" evidence="4">
    <location>
        <begin position="4"/>
        <end position="345"/>
    </location>
</feature>
<reference evidence="5 6" key="2">
    <citation type="submission" date="2020-06" db="EMBL/GenBank/DDBJ databases">
        <title>Polyphasic characterization of a Rahnella strain isolated from tree sap.</title>
        <authorList>
            <person name="Kim I.S."/>
        </authorList>
    </citation>
    <scope>NUCLEOTIDE SEQUENCE [LARGE SCALE GENOMIC DNA]</scope>
    <source>
        <strain evidence="5 6">SAP-1</strain>
    </source>
</reference>
<dbReference type="SUPFAM" id="SSF51395">
    <property type="entry name" value="FMN-linked oxidoreductases"/>
    <property type="match status" value="1"/>
</dbReference>
<dbReference type="GO" id="GO:0016628">
    <property type="term" value="F:oxidoreductase activity, acting on the CH-CH group of donors, NAD or NADP as acceptor"/>
    <property type="evidence" value="ECO:0007669"/>
    <property type="project" value="UniProtKB-ARBA"/>
</dbReference>
<dbReference type="InterPro" id="IPR001155">
    <property type="entry name" value="OxRdtase_FMN_N"/>
</dbReference>